<proteinExistence type="predicted"/>
<dbReference type="GO" id="GO:0005524">
    <property type="term" value="F:ATP binding"/>
    <property type="evidence" value="ECO:0007669"/>
    <property type="project" value="UniProtKB-KW"/>
</dbReference>
<keyword evidence="6" id="KW-0067">ATP-binding</keyword>
<dbReference type="EC" id="2.7.11.1" evidence="1"/>
<dbReference type="GO" id="GO:0005634">
    <property type="term" value="C:nucleus"/>
    <property type="evidence" value="ECO:0007669"/>
    <property type="project" value="TreeGrafter"/>
</dbReference>
<dbReference type="GO" id="GO:0000278">
    <property type="term" value="P:mitotic cell cycle"/>
    <property type="evidence" value="ECO:0007669"/>
    <property type="project" value="TreeGrafter"/>
</dbReference>
<evidence type="ECO:0000259" key="10">
    <source>
        <dbReference type="SMART" id="SM01331"/>
    </source>
</evidence>
<feature type="domain" description="Serine/threonine-protein kinase haspin C-terminal" evidence="10">
    <location>
        <begin position="539"/>
        <end position="630"/>
    </location>
</feature>
<feature type="compositionally biased region" description="Polar residues" evidence="9">
    <location>
        <begin position="216"/>
        <end position="225"/>
    </location>
</feature>
<dbReference type="AlphaFoldDB" id="A0A1G4K8Z7"/>
<dbReference type="PANTHER" id="PTHR24419">
    <property type="entry name" value="INTERLEUKIN-1 RECEPTOR-ASSOCIATED KINASE"/>
    <property type="match status" value="1"/>
</dbReference>
<dbReference type="GO" id="GO:0005737">
    <property type="term" value="C:cytoplasm"/>
    <property type="evidence" value="ECO:0007669"/>
    <property type="project" value="TreeGrafter"/>
</dbReference>
<protein>
    <recommendedName>
        <fullName evidence="1">non-specific serine/threonine protein kinase</fullName>
        <ecNumber evidence="1">2.7.11.1</ecNumber>
    </recommendedName>
</protein>
<dbReference type="Gene3D" id="1.10.510.10">
    <property type="entry name" value="Transferase(Phosphotransferase) domain 1"/>
    <property type="match status" value="1"/>
</dbReference>
<dbReference type="SUPFAM" id="SSF56112">
    <property type="entry name" value="Protein kinase-like (PK-like)"/>
    <property type="match status" value="1"/>
</dbReference>
<feature type="region of interest" description="Disordered" evidence="9">
    <location>
        <begin position="273"/>
        <end position="332"/>
    </location>
</feature>
<feature type="compositionally biased region" description="Polar residues" evidence="9">
    <location>
        <begin position="316"/>
        <end position="332"/>
    </location>
</feature>
<reference evidence="12" key="1">
    <citation type="submission" date="2016-03" db="EMBL/GenBank/DDBJ databases">
        <authorList>
            <person name="Devillers Hugo."/>
        </authorList>
    </citation>
    <scope>NUCLEOTIDE SEQUENCE [LARGE SCALE GENOMIC DNA]</scope>
</reference>
<evidence type="ECO:0000256" key="6">
    <source>
        <dbReference type="ARBA" id="ARBA00022840"/>
    </source>
</evidence>
<evidence type="ECO:0000256" key="8">
    <source>
        <dbReference type="ARBA" id="ARBA00048679"/>
    </source>
</evidence>
<dbReference type="SMART" id="SM01331">
    <property type="entry name" value="DUF3635"/>
    <property type="match status" value="1"/>
</dbReference>
<dbReference type="Pfam" id="PF12330">
    <property type="entry name" value="Haspin_kinase"/>
    <property type="match status" value="1"/>
</dbReference>
<comment type="catalytic activity">
    <reaction evidence="7">
        <text>L-threonyl-[protein] + ATP = O-phospho-L-threonyl-[protein] + ADP + H(+)</text>
        <dbReference type="Rhea" id="RHEA:46608"/>
        <dbReference type="Rhea" id="RHEA-COMP:11060"/>
        <dbReference type="Rhea" id="RHEA-COMP:11605"/>
        <dbReference type="ChEBI" id="CHEBI:15378"/>
        <dbReference type="ChEBI" id="CHEBI:30013"/>
        <dbReference type="ChEBI" id="CHEBI:30616"/>
        <dbReference type="ChEBI" id="CHEBI:61977"/>
        <dbReference type="ChEBI" id="CHEBI:456216"/>
        <dbReference type="EC" id="2.7.11.1"/>
    </reaction>
</comment>
<keyword evidence="3" id="KW-0808">Transferase</keyword>
<keyword evidence="4" id="KW-0547">Nucleotide-binding</keyword>
<dbReference type="InterPro" id="IPR011009">
    <property type="entry name" value="Kinase-like_dom_sf"/>
</dbReference>
<keyword evidence="12" id="KW-1185">Reference proteome</keyword>
<evidence type="ECO:0000256" key="4">
    <source>
        <dbReference type="ARBA" id="ARBA00022741"/>
    </source>
</evidence>
<feature type="compositionally biased region" description="Low complexity" evidence="9">
    <location>
        <begin position="130"/>
        <end position="175"/>
    </location>
</feature>
<evidence type="ECO:0000256" key="7">
    <source>
        <dbReference type="ARBA" id="ARBA00047899"/>
    </source>
</evidence>
<accession>A0A1G4K8Z7</accession>
<dbReference type="OrthoDB" id="5327538at2759"/>
<keyword evidence="2" id="KW-0723">Serine/threonine-protein kinase</keyword>
<feature type="region of interest" description="Disordered" evidence="9">
    <location>
        <begin position="206"/>
        <end position="225"/>
    </location>
</feature>
<evidence type="ECO:0000313" key="12">
    <source>
        <dbReference type="Proteomes" id="UP000189911"/>
    </source>
</evidence>
<organism evidence="11 12">
    <name type="scientific">Lachancea nothofagi CBS 11611</name>
    <dbReference type="NCBI Taxonomy" id="1266666"/>
    <lineage>
        <taxon>Eukaryota</taxon>
        <taxon>Fungi</taxon>
        <taxon>Dikarya</taxon>
        <taxon>Ascomycota</taxon>
        <taxon>Saccharomycotina</taxon>
        <taxon>Saccharomycetes</taxon>
        <taxon>Saccharomycetales</taxon>
        <taxon>Saccharomycetaceae</taxon>
        <taxon>Lachancea</taxon>
    </lineage>
</organism>
<comment type="catalytic activity">
    <reaction evidence="8">
        <text>L-seryl-[protein] + ATP = O-phospho-L-seryl-[protein] + ADP + H(+)</text>
        <dbReference type="Rhea" id="RHEA:17989"/>
        <dbReference type="Rhea" id="RHEA-COMP:9863"/>
        <dbReference type="Rhea" id="RHEA-COMP:11604"/>
        <dbReference type="ChEBI" id="CHEBI:15378"/>
        <dbReference type="ChEBI" id="CHEBI:29999"/>
        <dbReference type="ChEBI" id="CHEBI:30616"/>
        <dbReference type="ChEBI" id="CHEBI:83421"/>
        <dbReference type="ChEBI" id="CHEBI:456216"/>
        <dbReference type="EC" id="2.7.11.1"/>
    </reaction>
</comment>
<feature type="compositionally biased region" description="Low complexity" evidence="9">
    <location>
        <begin position="297"/>
        <end position="313"/>
    </location>
</feature>
<dbReference type="Proteomes" id="UP000189911">
    <property type="component" value="Chromosome F"/>
</dbReference>
<dbReference type="InterPro" id="IPR024604">
    <property type="entry name" value="GSG2_C"/>
</dbReference>
<dbReference type="GO" id="GO:0072354">
    <property type="term" value="F:histone H3T3 kinase activity"/>
    <property type="evidence" value="ECO:0007669"/>
    <property type="project" value="TreeGrafter"/>
</dbReference>
<keyword evidence="5" id="KW-0418">Kinase</keyword>
<dbReference type="GO" id="GO:0035556">
    <property type="term" value="P:intracellular signal transduction"/>
    <property type="evidence" value="ECO:0007669"/>
    <property type="project" value="TreeGrafter"/>
</dbReference>
<name>A0A1G4K8Z7_9SACH</name>
<dbReference type="PANTHER" id="PTHR24419:SF18">
    <property type="entry name" value="SERINE_THREONINE-PROTEIN KINASE HASPIN"/>
    <property type="match status" value="1"/>
</dbReference>
<gene>
    <name evidence="11" type="ORF">LANO_0F07624G</name>
</gene>
<sequence length="633" mass="70958">MEADRWYEEDSEILSGGKFIALEVSDHEGDYNSSEDDQIGQHAAIVKVKSTTVPYVAKTPEAGNASGNAANKRWSVLSNGSKKRWSSLSFASDERRTSPPNTTSSKKRCSTASDDKSRRAVGSDTHEQQTTKTSGTTNIGTTNIGTTNNGTTSSSSSRRLSVSSSMSTLHRSSTSNSLRQMFGKIVLQDEEKENVPAVKRFISKMSPIRGQPRGQPRSNLSPLDSNVYASLNNRKSYADNASIASGMSMSSAASNMSSASRWKFWKKNLDNSDANSTSNSSMQHQSYSNASLKSRRSQSSLKQKSSHSSLTKLGQHRNSVTSESISLPIPNQVSRDKLRTKLRNSTSVMSMNSTVISEEVDEFETSQLLKLCEQSHQIPLQELIPDWPNVNKLSKNVFCSENSVFKFLPLGQDELTHSKHIRIKELQLLKLFTSTPGLTQLVGSHLIVINGEPSLVCELKHAGVPLSKTKISSWAATLNIWWQCAFIIYAAETKFQFEHRDLQLKHILLDAKNNVTLCDYKLARASHGSVVHYTRLDHPLFFQGRGDYRYEVYNTMRHWGADSSSRFDPRNNLLWLHYLGVKLIEKQGDMPHDSHYSELLKMIAQVNPHRRKKAFFRRSDQILNCGDLLRLRK</sequence>
<evidence type="ECO:0000256" key="1">
    <source>
        <dbReference type="ARBA" id="ARBA00012513"/>
    </source>
</evidence>
<evidence type="ECO:0000256" key="9">
    <source>
        <dbReference type="SAM" id="MobiDB-lite"/>
    </source>
</evidence>
<evidence type="ECO:0000256" key="5">
    <source>
        <dbReference type="ARBA" id="ARBA00022777"/>
    </source>
</evidence>
<evidence type="ECO:0000256" key="2">
    <source>
        <dbReference type="ARBA" id="ARBA00022527"/>
    </source>
</evidence>
<evidence type="ECO:0000313" key="11">
    <source>
        <dbReference type="EMBL" id="SCV00586.1"/>
    </source>
</evidence>
<feature type="region of interest" description="Disordered" evidence="9">
    <location>
        <begin position="85"/>
        <end position="175"/>
    </location>
</feature>
<dbReference type="EMBL" id="LT598452">
    <property type="protein sequence ID" value="SCV00586.1"/>
    <property type="molecule type" value="Genomic_DNA"/>
</dbReference>
<evidence type="ECO:0000256" key="3">
    <source>
        <dbReference type="ARBA" id="ARBA00022679"/>
    </source>
</evidence>